<organism evidence="1 2">
    <name type="scientific">Paenibacillus monticola</name>
    <dbReference type="NCBI Taxonomy" id="2666075"/>
    <lineage>
        <taxon>Bacteria</taxon>
        <taxon>Bacillati</taxon>
        <taxon>Bacillota</taxon>
        <taxon>Bacilli</taxon>
        <taxon>Bacillales</taxon>
        <taxon>Paenibacillaceae</taxon>
        <taxon>Paenibacillus</taxon>
    </lineage>
</organism>
<accession>A0A7X2L0I7</accession>
<name>A0A7X2L0I7_9BACL</name>
<protein>
    <recommendedName>
        <fullName evidence="3">NERD domain-containing protein</fullName>
    </recommendedName>
</protein>
<dbReference type="AlphaFoldDB" id="A0A7X2L0I7"/>
<dbReference type="RefSeq" id="WP_154117734.1">
    <property type="nucleotide sequence ID" value="NZ_WJXB01000002.1"/>
</dbReference>
<reference evidence="1 2" key="1">
    <citation type="submission" date="2019-11" db="EMBL/GenBank/DDBJ databases">
        <title>Paenibacillus monticola sp. nov., a novel PGPR strain isolated from mountain sample in China.</title>
        <authorList>
            <person name="Zhao Q."/>
            <person name="Li H.-P."/>
            <person name="Zhang J.-L."/>
        </authorList>
    </citation>
    <scope>NUCLEOTIDE SEQUENCE [LARGE SCALE GENOMIC DNA]</scope>
    <source>
        <strain evidence="1 2">LC-T2</strain>
    </source>
</reference>
<comment type="caution">
    <text evidence="1">The sequence shown here is derived from an EMBL/GenBank/DDBJ whole genome shotgun (WGS) entry which is preliminary data.</text>
</comment>
<dbReference type="Proteomes" id="UP000463051">
    <property type="component" value="Unassembled WGS sequence"/>
</dbReference>
<keyword evidence="2" id="KW-1185">Reference proteome</keyword>
<sequence length="504" mass="59005">MDNEISMKFKAERFRERLESLLKKFPPNQYAEVASMKIHDSFQNHRLMGRYPIHFLLHSIQANCGFYNTNRTEVLTEKKLQQVLNHYRQYFDPVAEYFLTKEDGVEPFFINLQRQQFFAQRSQGVNSIGRAILLFTENHYPKSEKYVMDTYGISFIEWLQIGFSISSVIYKQGKGIPLPRFLQLYQRLASRHTMNSFFNLNSISPVEIKEFNRKIDEKVGQTFSLFFETYLQGVFVEKPMLKLHETDYLIVHEELFMEKATNGIYDLCKKDIQSDFGMEFGHHFEGYIITLLKEFLPHKHVFTEKQLRNLTVKKICDVMLVFDDYIFLIECKGIEYSAYIATENSMKSDNSSRKISNGFDQLCSAVNLINGGVFESLIGEHHNKKVIAAVVTYKQLYMANTKWYYENNILPNMKSEKGSMEQLFSLRPQIMSVEELELLLTTAKNNNSKSYYEIFHERLAQGDHFLQGDWVGYLNRGNGVITLLQNALDKFTEELKLKLQSDNA</sequence>
<evidence type="ECO:0000313" key="1">
    <source>
        <dbReference type="EMBL" id="MRN52747.1"/>
    </source>
</evidence>
<proteinExistence type="predicted"/>
<dbReference type="EMBL" id="WJXB01000002">
    <property type="protein sequence ID" value="MRN52747.1"/>
    <property type="molecule type" value="Genomic_DNA"/>
</dbReference>
<evidence type="ECO:0008006" key="3">
    <source>
        <dbReference type="Google" id="ProtNLM"/>
    </source>
</evidence>
<gene>
    <name evidence="1" type="ORF">GJB61_07010</name>
</gene>
<evidence type="ECO:0000313" key="2">
    <source>
        <dbReference type="Proteomes" id="UP000463051"/>
    </source>
</evidence>